<reference evidence="4 5" key="1">
    <citation type="submission" date="2016-10" db="EMBL/GenBank/DDBJ databases">
        <authorList>
            <person name="de Groot N.N."/>
        </authorList>
    </citation>
    <scope>NUCLEOTIDE SEQUENCE [LARGE SCALE GENOMIC DNA]</scope>
    <source>
        <strain evidence="4 5">DSM 28286</strain>
    </source>
</reference>
<evidence type="ECO:0000313" key="4">
    <source>
        <dbReference type="EMBL" id="SFP84327.1"/>
    </source>
</evidence>
<dbReference type="Proteomes" id="UP000199031">
    <property type="component" value="Unassembled WGS sequence"/>
</dbReference>
<evidence type="ECO:0000256" key="2">
    <source>
        <dbReference type="ARBA" id="ARBA00008520"/>
    </source>
</evidence>
<dbReference type="RefSeq" id="WP_090655848.1">
    <property type="nucleotide sequence ID" value="NZ_FOXQ01000002.1"/>
</dbReference>
<protein>
    <submittedName>
        <fullName evidence="4">Carbohydrate ABC transporter substrate-binding protein, CUT1 family</fullName>
    </submittedName>
</protein>
<dbReference type="OrthoDB" id="9811622at2"/>
<dbReference type="Pfam" id="PF13416">
    <property type="entry name" value="SBP_bac_8"/>
    <property type="match status" value="1"/>
</dbReference>
<keyword evidence="5" id="KW-1185">Reference proteome</keyword>
<dbReference type="AlphaFoldDB" id="A0A1I5TNZ9"/>
<dbReference type="InterPro" id="IPR050490">
    <property type="entry name" value="Bact_solute-bd_prot1"/>
</dbReference>
<dbReference type="GO" id="GO:0042597">
    <property type="term" value="C:periplasmic space"/>
    <property type="evidence" value="ECO:0007669"/>
    <property type="project" value="UniProtKB-SubCell"/>
</dbReference>
<dbReference type="PANTHER" id="PTHR43649:SF29">
    <property type="entry name" value="OSMOPROTECTIVE COMPOUNDS-BINDING PROTEIN GGTB"/>
    <property type="match status" value="1"/>
</dbReference>
<dbReference type="STRING" id="1465490.SAMN05444277_102211"/>
<gene>
    <name evidence="4" type="ORF">SAMN05444277_102211</name>
</gene>
<evidence type="ECO:0000256" key="3">
    <source>
        <dbReference type="ARBA" id="ARBA00022448"/>
    </source>
</evidence>
<comment type="subcellular location">
    <subcellularLocation>
        <location evidence="1">Periplasm</location>
    </subcellularLocation>
</comment>
<dbReference type="EMBL" id="FOXQ01000002">
    <property type="protein sequence ID" value="SFP84327.1"/>
    <property type="molecule type" value="Genomic_DNA"/>
</dbReference>
<name>A0A1I5TNZ9_9BACT</name>
<dbReference type="PANTHER" id="PTHR43649">
    <property type="entry name" value="ARABINOSE-BINDING PROTEIN-RELATED"/>
    <property type="match status" value="1"/>
</dbReference>
<evidence type="ECO:0000313" key="5">
    <source>
        <dbReference type="Proteomes" id="UP000199031"/>
    </source>
</evidence>
<organism evidence="4 5">
    <name type="scientific">Parafilimonas terrae</name>
    <dbReference type="NCBI Taxonomy" id="1465490"/>
    <lineage>
        <taxon>Bacteria</taxon>
        <taxon>Pseudomonadati</taxon>
        <taxon>Bacteroidota</taxon>
        <taxon>Chitinophagia</taxon>
        <taxon>Chitinophagales</taxon>
        <taxon>Chitinophagaceae</taxon>
        <taxon>Parafilimonas</taxon>
    </lineage>
</organism>
<dbReference type="InterPro" id="IPR006059">
    <property type="entry name" value="SBP"/>
</dbReference>
<evidence type="ECO:0000256" key="1">
    <source>
        <dbReference type="ARBA" id="ARBA00004418"/>
    </source>
</evidence>
<dbReference type="SUPFAM" id="SSF53850">
    <property type="entry name" value="Periplasmic binding protein-like II"/>
    <property type="match status" value="1"/>
</dbReference>
<proteinExistence type="inferred from homology"/>
<accession>A0A1I5TNZ9</accession>
<comment type="similarity">
    <text evidence="2">Belongs to the bacterial solute-binding protein 1 family.</text>
</comment>
<dbReference type="Gene3D" id="3.40.190.10">
    <property type="entry name" value="Periplasmic binding protein-like II"/>
    <property type="match status" value="2"/>
</dbReference>
<sequence length="386" mass="43753">MTELKGITWNHSRGFTPLQACCQRYQDKYKNIQVEWHKRSLQAFADFSVEDLSKQYDVLIIDHPSVGEAFHSNCFIHFNEYINKDVLNELAANSTGLSYQSYTYKNAQLALPVDAAAPASSLRKDLFLQHNEAVPQTWEQLIALADKGKVALPAIPIDMLMNFYMLCIACGNTPFSNNKEVIDDETGENALQLMAGLYSRLDEKMFHCNPIAIAELMSLTDEYWYCPFSYGYSNYTRKNYAEKLLTYNDVVSYSGAKLCPTLGGTGIAVSAHSKHITEAVHIAMMLASESIQSGLYVEHGGQPAHIKAWQSDYANNLTNNYFIDTLPALQRAWLRPRYHGYLQFQDEAGYVLHEHLHKQTSSSKNIMPLLNKLYRKSQANEKSITV</sequence>
<keyword evidence="3" id="KW-0813">Transport</keyword>